<evidence type="ECO:0000256" key="2">
    <source>
        <dbReference type="ARBA" id="ARBA00022729"/>
    </source>
</evidence>
<dbReference type="CDD" id="cd06327">
    <property type="entry name" value="PBP1_SBP-like"/>
    <property type="match status" value="1"/>
</dbReference>
<dbReference type="RefSeq" id="WP_175506093.1">
    <property type="nucleotide sequence ID" value="NZ_CAURQT010000012.1"/>
</dbReference>
<keyword evidence="2 3" id="KW-0732">Signal</keyword>
<dbReference type="InterPro" id="IPR051010">
    <property type="entry name" value="BCAA_transport"/>
</dbReference>
<dbReference type="InterPro" id="IPR028081">
    <property type="entry name" value="Leu-bd"/>
</dbReference>
<protein>
    <submittedName>
        <fullName evidence="5">ABC transporter substrate-binding protein</fullName>
    </submittedName>
</protein>
<dbReference type="Pfam" id="PF13458">
    <property type="entry name" value="Peripla_BP_6"/>
    <property type="match status" value="1"/>
</dbReference>
<organism evidence="5 6">
    <name type="scientific">Comamonas antarctica</name>
    <dbReference type="NCBI Taxonomy" id="2743470"/>
    <lineage>
        <taxon>Bacteria</taxon>
        <taxon>Pseudomonadati</taxon>
        <taxon>Pseudomonadota</taxon>
        <taxon>Betaproteobacteria</taxon>
        <taxon>Burkholderiales</taxon>
        <taxon>Comamonadaceae</taxon>
        <taxon>Comamonas</taxon>
    </lineage>
</organism>
<evidence type="ECO:0000259" key="4">
    <source>
        <dbReference type="Pfam" id="PF13458"/>
    </source>
</evidence>
<dbReference type="KEGG" id="aant:HUK68_20440"/>
<feature type="chain" id="PRO_5026836215" evidence="3">
    <location>
        <begin position="22"/>
        <end position="404"/>
    </location>
</feature>
<evidence type="ECO:0000313" key="6">
    <source>
        <dbReference type="Proteomes" id="UP000509579"/>
    </source>
</evidence>
<name>A0A6N1X7D2_9BURK</name>
<keyword evidence="5" id="KW-0614">Plasmid</keyword>
<feature type="domain" description="Leucine-binding protein" evidence="4">
    <location>
        <begin position="30"/>
        <end position="367"/>
    </location>
</feature>
<dbReference type="InterPro" id="IPR028082">
    <property type="entry name" value="Peripla_BP_I"/>
</dbReference>
<reference evidence="5 6" key="1">
    <citation type="submission" date="2020-06" db="EMBL/GenBank/DDBJ databases">
        <title>Acidovorax antarctica sp. nov., isolated from Corinth ice sheet soil, Antarctic Fields Peninsula.</title>
        <authorList>
            <person name="Xu Q."/>
            <person name="Peng F."/>
        </authorList>
    </citation>
    <scope>NUCLEOTIDE SEQUENCE [LARGE SCALE GENOMIC DNA]</scope>
    <source>
        <strain evidence="5 6">16-35-5</strain>
        <plasmid evidence="5 6">unnamed1</plasmid>
    </source>
</reference>
<dbReference type="Proteomes" id="UP000509579">
    <property type="component" value="Plasmid unnamed1"/>
</dbReference>
<feature type="signal peptide" evidence="3">
    <location>
        <begin position="1"/>
        <end position="21"/>
    </location>
</feature>
<dbReference type="SUPFAM" id="SSF53822">
    <property type="entry name" value="Periplasmic binding protein-like I"/>
    <property type="match status" value="1"/>
</dbReference>
<comment type="similarity">
    <text evidence="1">Belongs to the leucine-binding protein family.</text>
</comment>
<accession>A0A6N1X7D2</accession>
<evidence type="ECO:0000313" key="5">
    <source>
        <dbReference type="EMBL" id="QKV55304.1"/>
    </source>
</evidence>
<dbReference type="PANTHER" id="PTHR30483:SF6">
    <property type="entry name" value="PERIPLASMIC BINDING PROTEIN OF ABC TRANSPORTER FOR NATURAL AMINO ACIDS"/>
    <property type="match status" value="1"/>
</dbReference>
<sequence>MAYKLFPLAALSLCLAGTLQAQTGISDNVVKIGVLTDMSGPYSGFGGKGSVVATKLAIEDCLKAECQGMKIELLSADHQNKADIASSKAREWLDREQVDAIADLTNSAAALSVQKLLKEKGAVGLFTGAATTRLTNEDCAPNSFHWMFDTYSASAGAAAALTRAGGKTWYFLTVDYAFGHSLEKDASEMVKANGGTVLGAVRHPLNASDFSSFVMQAQNSKAQIIGMANATQDAINTIKAAREFGVGEKGQKLAALMLQVTDVHAMGLRVAQGLVASEGFYWNLDDQTRGFAARFEKEHKVKPNQVHAGVYSSVLHYLKSVAAAKSDNADVVAAKMRELPIKDAVMRNASIRPDGRVIHDMLLVEVKTPAQSKGAWDYYNVIGTIPAQQAFMPLAQSQCPLVKK</sequence>
<proteinExistence type="inferred from homology"/>
<gene>
    <name evidence="5" type="ORF">HUK68_20440</name>
</gene>
<evidence type="ECO:0000256" key="3">
    <source>
        <dbReference type="SAM" id="SignalP"/>
    </source>
</evidence>
<dbReference type="EMBL" id="CP054841">
    <property type="protein sequence ID" value="QKV55304.1"/>
    <property type="molecule type" value="Genomic_DNA"/>
</dbReference>
<dbReference type="PANTHER" id="PTHR30483">
    <property type="entry name" value="LEUCINE-SPECIFIC-BINDING PROTEIN"/>
    <property type="match status" value="1"/>
</dbReference>
<evidence type="ECO:0000256" key="1">
    <source>
        <dbReference type="ARBA" id="ARBA00010062"/>
    </source>
</evidence>
<dbReference type="Gene3D" id="3.40.50.2300">
    <property type="match status" value="2"/>
</dbReference>
<dbReference type="AlphaFoldDB" id="A0A6N1X7D2"/>
<keyword evidence="6" id="KW-1185">Reference proteome</keyword>
<geneLocation type="plasmid" evidence="5 6">
    <name>unnamed1</name>
</geneLocation>